<evidence type="ECO:0000256" key="4">
    <source>
        <dbReference type="ARBA" id="ARBA00022553"/>
    </source>
</evidence>
<dbReference type="PROSITE" id="PS50109">
    <property type="entry name" value="HIS_KIN"/>
    <property type="match status" value="1"/>
</dbReference>
<name>A0A318XPS2_9FIRM</name>
<feature type="transmembrane region" description="Helical" evidence="9">
    <location>
        <begin position="297"/>
        <end position="319"/>
    </location>
</feature>
<dbReference type="InterPro" id="IPR036890">
    <property type="entry name" value="HATPase_C_sf"/>
</dbReference>
<feature type="transmembrane region" description="Helical" evidence="9">
    <location>
        <begin position="21"/>
        <end position="40"/>
    </location>
</feature>
<dbReference type="InterPro" id="IPR005467">
    <property type="entry name" value="His_kinase_dom"/>
</dbReference>
<keyword evidence="9" id="KW-0472">Membrane</keyword>
<comment type="catalytic activity">
    <reaction evidence="1">
        <text>ATP + protein L-histidine = ADP + protein N-phospho-L-histidine.</text>
        <dbReference type="EC" id="2.7.13.3"/>
    </reaction>
</comment>
<organism evidence="12 13">
    <name type="scientific">Ruminiclostridium sufflavum DSM 19573</name>
    <dbReference type="NCBI Taxonomy" id="1121337"/>
    <lineage>
        <taxon>Bacteria</taxon>
        <taxon>Bacillati</taxon>
        <taxon>Bacillota</taxon>
        <taxon>Clostridia</taxon>
        <taxon>Eubacteriales</taxon>
        <taxon>Oscillospiraceae</taxon>
        <taxon>Ruminiclostridium</taxon>
    </lineage>
</organism>
<dbReference type="Gene3D" id="3.30.565.10">
    <property type="entry name" value="Histidine kinase-like ATPase, C-terminal domain"/>
    <property type="match status" value="1"/>
</dbReference>
<dbReference type="SMART" id="SM00304">
    <property type="entry name" value="HAMP"/>
    <property type="match status" value="1"/>
</dbReference>
<proteinExistence type="predicted"/>
<dbReference type="PROSITE" id="PS50885">
    <property type="entry name" value="HAMP"/>
    <property type="match status" value="1"/>
</dbReference>
<evidence type="ECO:0000256" key="7">
    <source>
        <dbReference type="ARBA" id="ARBA00023012"/>
    </source>
</evidence>
<dbReference type="InterPro" id="IPR003660">
    <property type="entry name" value="HAMP_dom"/>
</dbReference>
<dbReference type="EMBL" id="QKMR01000004">
    <property type="protein sequence ID" value="PYG89180.1"/>
    <property type="molecule type" value="Genomic_DNA"/>
</dbReference>
<evidence type="ECO:0000313" key="13">
    <source>
        <dbReference type="Proteomes" id="UP000248132"/>
    </source>
</evidence>
<dbReference type="InterPro" id="IPR010559">
    <property type="entry name" value="Sig_transdc_His_kin_internal"/>
</dbReference>
<comment type="caution">
    <text evidence="12">The sequence shown here is derived from an EMBL/GenBank/DDBJ whole genome shotgun (WGS) entry which is preliminary data.</text>
</comment>
<keyword evidence="9" id="KW-0812">Transmembrane</keyword>
<dbReference type="PANTHER" id="PTHR34220">
    <property type="entry name" value="SENSOR HISTIDINE KINASE YPDA"/>
    <property type="match status" value="1"/>
</dbReference>
<comment type="subcellular location">
    <subcellularLocation>
        <location evidence="2">Membrane</location>
    </subcellularLocation>
</comment>
<evidence type="ECO:0000259" key="11">
    <source>
        <dbReference type="PROSITE" id="PS50885"/>
    </source>
</evidence>
<dbReference type="CDD" id="cd06225">
    <property type="entry name" value="HAMP"/>
    <property type="match status" value="1"/>
</dbReference>
<dbReference type="Pfam" id="PF06580">
    <property type="entry name" value="His_kinase"/>
    <property type="match status" value="1"/>
</dbReference>
<accession>A0A318XPS2</accession>
<dbReference type="AlphaFoldDB" id="A0A318XPS2"/>
<dbReference type="OrthoDB" id="9809348at2"/>
<evidence type="ECO:0000256" key="9">
    <source>
        <dbReference type="SAM" id="Phobius"/>
    </source>
</evidence>
<evidence type="ECO:0000256" key="2">
    <source>
        <dbReference type="ARBA" id="ARBA00004370"/>
    </source>
</evidence>
<dbReference type="Proteomes" id="UP000248132">
    <property type="component" value="Unassembled WGS sequence"/>
</dbReference>
<keyword evidence="6 12" id="KW-0418">Kinase</keyword>
<evidence type="ECO:0000256" key="3">
    <source>
        <dbReference type="ARBA" id="ARBA00012438"/>
    </source>
</evidence>
<evidence type="ECO:0000256" key="6">
    <source>
        <dbReference type="ARBA" id="ARBA00022777"/>
    </source>
</evidence>
<reference evidence="12 13" key="1">
    <citation type="submission" date="2018-06" db="EMBL/GenBank/DDBJ databases">
        <title>Genomic Encyclopedia of Type Strains, Phase I: the one thousand microbial genomes (KMG-I) project.</title>
        <authorList>
            <person name="Kyrpides N."/>
        </authorList>
    </citation>
    <scope>NUCLEOTIDE SEQUENCE [LARGE SCALE GENOMIC DNA]</scope>
    <source>
        <strain evidence="12 13">DSM 19573</strain>
    </source>
</reference>
<dbReference type="SMART" id="SM00387">
    <property type="entry name" value="HATPase_c"/>
    <property type="match status" value="1"/>
</dbReference>
<dbReference type="PANTHER" id="PTHR34220:SF7">
    <property type="entry name" value="SENSOR HISTIDINE KINASE YPDA"/>
    <property type="match status" value="1"/>
</dbReference>
<evidence type="ECO:0000256" key="8">
    <source>
        <dbReference type="SAM" id="Coils"/>
    </source>
</evidence>
<dbReference type="RefSeq" id="WP_110461062.1">
    <property type="nucleotide sequence ID" value="NZ_QKMR01000004.1"/>
</dbReference>
<dbReference type="Gene3D" id="6.10.340.10">
    <property type="match status" value="1"/>
</dbReference>
<feature type="domain" description="HAMP" evidence="11">
    <location>
        <begin position="325"/>
        <end position="372"/>
    </location>
</feature>
<keyword evidence="7" id="KW-0902">Two-component regulatory system</keyword>
<evidence type="ECO:0000313" key="12">
    <source>
        <dbReference type="EMBL" id="PYG89180.1"/>
    </source>
</evidence>
<keyword evidence="9" id="KW-1133">Transmembrane helix</keyword>
<dbReference type="InterPro" id="IPR003594">
    <property type="entry name" value="HATPase_dom"/>
</dbReference>
<evidence type="ECO:0000259" key="10">
    <source>
        <dbReference type="PROSITE" id="PS50109"/>
    </source>
</evidence>
<sequence>MLNNRKLIYRVNDIPLKFKFLIIYIICLLIPIIIINASFVSKFSKIIQDREESNYKISLERTRVDIVTIFDGCIATSHSIFSDRTLYNILDRSFTDGEQYFDIYDSQLRNRLNVYMSAYDNISNIEIYIDNPTISSGGTYYQIDEAVESTLWYKSLYSSKGSVLINTYLGYTKSLPTKRIQYLSILRKLNFYPSGDYDKRKILKVDINMQKLNNILKREKTFFNLYLLDPQNNIVCSSSPAYSYENIDSLQKYGSEAINKDNIFLETALSNSSYLKGWRLVGVSTSQSVQKSVMETLSFVLLLALLSILISSVFIFIMANSYNYRLKKLSKHMNKITDGKFDLIEIKEGEDEIGGVIRSFNRMASKINLLINDVYKLELQKKDLELERVRAEINFLQSQMDPHFLFNTLNAILVVSTKNGYTDIIDILKYLSKTLRRLLSWKDDLVTVREEISFTEMYLKIEKFRFGDKIEYSIDIDDSLMEFKLPKMSLQPLVENACKHGIQAIAGIGTVRISAGADEKELRICVEDNGTGMEEDKLAELIRNITSNEELSSNIGLRNVYRRLRLYYGGTISFKIESEKDTGTKVWFTIPCQK</sequence>
<dbReference type="Pfam" id="PF00672">
    <property type="entry name" value="HAMP"/>
    <property type="match status" value="1"/>
</dbReference>
<feature type="domain" description="Histidine kinase" evidence="10">
    <location>
        <begin position="490"/>
        <end position="594"/>
    </location>
</feature>
<dbReference type="SUPFAM" id="SSF158472">
    <property type="entry name" value="HAMP domain-like"/>
    <property type="match status" value="1"/>
</dbReference>
<dbReference type="GO" id="GO:0016020">
    <property type="term" value="C:membrane"/>
    <property type="evidence" value="ECO:0007669"/>
    <property type="project" value="UniProtKB-SubCell"/>
</dbReference>
<dbReference type="Pfam" id="PF02518">
    <property type="entry name" value="HATPase_c"/>
    <property type="match status" value="1"/>
</dbReference>
<dbReference type="GO" id="GO:0000155">
    <property type="term" value="F:phosphorelay sensor kinase activity"/>
    <property type="evidence" value="ECO:0007669"/>
    <property type="project" value="InterPro"/>
</dbReference>
<evidence type="ECO:0000256" key="1">
    <source>
        <dbReference type="ARBA" id="ARBA00000085"/>
    </source>
</evidence>
<dbReference type="SUPFAM" id="SSF55874">
    <property type="entry name" value="ATPase domain of HSP90 chaperone/DNA topoisomerase II/histidine kinase"/>
    <property type="match status" value="1"/>
</dbReference>
<keyword evidence="5" id="KW-0808">Transferase</keyword>
<feature type="coiled-coil region" evidence="8">
    <location>
        <begin position="367"/>
        <end position="399"/>
    </location>
</feature>
<protein>
    <recommendedName>
        <fullName evidence="3">histidine kinase</fullName>
        <ecNumber evidence="3">2.7.13.3</ecNumber>
    </recommendedName>
</protein>
<keyword evidence="13" id="KW-1185">Reference proteome</keyword>
<dbReference type="EC" id="2.7.13.3" evidence="3"/>
<dbReference type="InterPro" id="IPR050640">
    <property type="entry name" value="Bact_2-comp_sensor_kinase"/>
</dbReference>
<keyword evidence="8" id="KW-0175">Coiled coil</keyword>
<gene>
    <name evidence="12" type="ORF">LY28_01003</name>
</gene>
<keyword evidence="4" id="KW-0597">Phosphoprotein</keyword>
<evidence type="ECO:0000256" key="5">
    <source>
        <dbReference type="ARBA" id="ARBA00022679"/>
    </source>
</evidence>